<dbReference type="AlphaFoldDB" id="W6QUV2"/>
<dbReference type="EMBL" id="HG792021">
    <property type="protein sequence ID" value="CDM37909.1"/>
    <property type="molecule type" value="Genomic_DNA"/>
</dbReference>
<evidence type="ECO:0000313" key="2">
    <source>
        <dbReference type="EMBL" id="CDM37909.1"/>
    </source>
</evidence>
<dbReference type="Proteomes" id="UP000030686">
    <property type="component" value="Unassembled WGS sequence"/>
</dbReference>
<feature type="region of interest" description="Disordered" evidence="1">
    <location>
        <begin position="15"/>
        <end position="41"/>
    </location>
</feature>
<reference evidence="2" key="1">
    <citation type="journal article" date="2014" name="Nat. Commun.">
        <title>Multiple recent horizontal transfers of a large genomic region in cheese making fungi.</title>
        <authorList>
            <person name="Cheeseman K."/>
            <person name="Ropars J."/>
            <person name="Renault P."/>
            <person name="Dupont J."/>
            <person name="Gouzy J."/>
            <person name="Branca A."/>
            <person name="Abraham A.L."/>
            <person name="Ceppi M."/>
            <person name="Conseiller E."/>
            <person name="Debuchy R."/>
            <person name="Malagnac F."/>
            <person name="Goarin A."/>
            <person name="Silar P."/>
            <person name="Lacoste S."/>
            <person name="Sallet E."/>
            <person name="Bensimon A."/>
            <person name="Giraud T."/>
            <person name="Brygoo Y."/>
        </authorList>
    </citation>
    <scope>NUCLEOTIDE SEQUENCE [LARGE SCALE GENOMIC DNA]</scope>
    <source>
        <strain evidence="2">FM164</strain>
    </source>
</reference>
<evidence type="ECO:0000256" key="1">
    <source>
        <dbReference type="SAM" id="MobiDB-lite"/>
    </source>
</evidence>
<accession>W6QUV2</accession>
<organism evidence="2 3">
    <name type="scientific">Penicillium roqueforti (strain FM164)</name>
    <dbReference type="NCBI Taxonomy" id="1365484"/>
    <lineage>
        <taxon>Eukaryota</taxon>
        <taxon>Fungi</taxon>
        <taxon>Dikarya</taxon>
        <taxon>Ascomycota</taxon>
        <taxon>Pezizomycotina</taxon>
        <taxon>Eurotiomycetes</taxon>
        <taxon>Eurotiomycetidae</taxon>
        <taxon>Eurotiales</taxon>
        <taxon>Aspergillaceae</taxon>
        <taxon>Penicillium</taxon>
    </lineage>
</organism>
<proteinExistence type="predicted"/>
<protein>
    <submittedName>
        <fullName evidence="2">Uncharacterized protein</fullName>
    </submittedName>
</protein>
<name>W6QUV2_PENRF</name>
<keyword evidence="3" id="KW-1185">Reference proteome</keyword>
<sequence>MYSVLRTPYPIQTVKLDTHGDPYPPYPSPSDLLDPQSGPRHSETELSLYLIQRWNLPAYPVPYAKSQALVHGLFHAIVLVCSVIRAPSAG</sequence>
<gene>
    <name evidence="2" type="ORF">PROQFM164_S07g000258</name>
</gene>
<evidence type="ECO:0000313" key="3">
    <source>
        <dbReference type="Proteomes" id="UP000030686"/>
    </source>
</evidence>